<keyword evidence="18" id="KW-1185">Reference proteome</keyword>
<dbReference type="PRINTS" id="PR00385">
    <property type="entry name" value="P450"/>
</dbReference>
<dbReference type="InParanoid" id="A0A5N4A0Q1"/>
<evidence type="ECO:0000256" key="7">
    <source>
        <dbReference type="ARBA" id="ARBA00022723"/>
    </source>
</evidence>
<evidence type="ECO:0000256" key="15">
    <source>
        <dbReference type="RuleBase" id="RU000461"/>
    </source>
</evidence>
<reference evidence="17 18" key="1">
    <citation type="journal article" date="2018" name="Elife">
        <title>Firefly genomes illuminate parallel origins of bioluminescence in beetles.</title>
        <authorList>
            <person name="Fallon T.R."/>
            <person name="Lower S.E."/>
            <person name="Chang C.H."/>
            <person name="Bessho-Uehara M."/>
            <person name="Martin G.J."/>
            <person name="Bewick A.J."/>
            <person name="Behringer M."/>
            <person name="Debat H.J."/>
            <person name="Wong I."/>
            <person name="Day J.C."/>
            <person name="Suvorov A."/>
            <person name="Silva C.J."/>
            <person name="Stanger-Hall K.F."/>
            <person name="Hall D.W."/>
            <person name="Schmitz R.J."/>
            <person name="Nelson D.R."/>
            <person name="Lewis S.M."/>
            <person name="Shigenobu S."/>
            <person name="Bybee S.M."/>
            <person name="Larracuente A.M."/>
            <person name="Oba Y."/>
            <person name="Weng J.K."/>
        </authorList>
    </citation>
    <scope>NUCLEOTIDE SEQUENCE [LARGE SCALE GENOMIC DNA]</scope>
    <source>
        <strain evidence="17">1611_PpyrPB1</strain>
        <tissue evidence="17">Whole body</tissue>
    </source>
</reference>
<evidence type="ECO:0000256" key="4">
    <source>
        <dbReference type="ARBA" id="ARBA00004406"/>
    </source>
</evidence>
<comment type="cofactor">
    <cofactor evidence="1 14">
        <name>heme</name>
        <dbReference type="ChEBI" id="CHEBI:30413"/>
    </cofactor>
</comment>
<dbReference type="Proteomes" id="UP000327044">
    <property type="component" value="Unassembled WGS sequence"/>
</dbReference>
<feature type="transmembrane region" description="Helical" evidence="16">
    <location>
        <begin position="54"/>
        <end position="73"/>
    </location>
</feature>
<dbReference type="AlphaFoldDB" id="A0A5N4A0Q1"/>
<dbReference type="GO" id="GO:0005506">
    <property type="term" value="F:iron ion binding"/>
    <property type="evidence" value="ECO:0007669"/>
    <property type="project" value="InterPro"/>
</dbReference>
<keyword evidence="11 14" id="KW-0408">Iron</keyword>
<dbReference type="GO" id="GO:0020037">
    <property type="term" value="F:heme binding"/>
    <property type="evidence" value="ECO:0007669"/>
    <property type="project" value="InterPro"/>
</dbReference>
<evidence type="ECO:0000256" key="5">
    <source>
        <dbReference type="ARBA" id="ARBA00010617"/>
    </source>
</evidence>
<keyword evidence="7 14" id="KW-0479">Metal-binding</keyword>
<dbReference type="Pfam" id="PF00067">
    <property type="entry name" value="p450"/>
    <property type="match status" value="1"/>
</dbReference>
<evidence type="ECO:0000256" key="9">
    <source>
        <dbReference type="ARBA" id="ARBA00022848"/>
    </source>
</evidence>
<keyword evidence="9" id="KW-0492">Microsome</keyword>
<evidence type="ECO:0000256" key="8">
    <source>
        <dbReference type="ARBA" id="ARBA00022824"/>
    </source>
</evidence>
<keyword evidence="8" id="KW-0256">Endoplasmic reticulum</keyword>
<dbReference type="InterPro" id="IPR050196">
    <property type="entry name" value="Cytochrome_P450_Monoox"/>
</dbReference>
<evidence type="ECO:0000256" key="16">
    <source>
        <dbReference type="SAM" id="Phobius"/>
    </source>
</evidence>
<dbReference type="Gene3D" id="1.10.630.10">
    <property type="entry name" value="Cytochrome P450"/>
    <property type="match status" value="1"/>
</dbReference>
<feature type="binding site" description="axial binding residue" evidence="14">
    <location>
        <position position="463"/>
    </location>
    <ligand>
        <name>heme</name>
        <dbReference type="ChEBI" id="CHEBI:30413"/>
    </ligand>
    <ligandPart>
        <name>Fe</name>
        <dbReference type="ChEBI" id="CHEBI:18248"/>
    </ligandPart>
</feature>
<keyword evidence="13 16" id="KW-0472">Membrane</keyword>
<sequence length="518" mass="60430">MGHRPRHFHLICHRRENQHGHEEAFVQDPNAGHLRERLTFFKRYAESTNMLTEWKIFEVTMIVFLLWCIRYYWGRRRLYQMARQRPGPLALPLIGSAFYLMRSPKDAFDTMFKFAKQFKSPTPAWLGPMLFFMVWDPKSLKVILNDTNTLGKHNFYKFVGNLIGLGLIMHEVPKWRRHRRTILPIFNRNILKAFTDVFARHALILADELEERIGQRSFDIYRYCSGCVNDFIYETGLGVRGQSQSSKENYISCLDRAKNIVFLRINNIFYHSDWIFNLSSLSREYKKICEYIYTHVHMAIQQHNHTNSSNTFLQALIAATKEDPEFTEKDLQDEINAFVIAGKDTTTLTMCYTLIMLGMHPDVQKKLYDAVIVGDEDLLDRVLRETLRIFPPAPCISRKVDADIALDSCTIPAGSSVAIAIIALHRDPEVWPEPLKFYPDRFLGERAREPYDWLPFSGGPRNCVGRQYAFMALKVIISTLVKKYEFSTEYKSVEDIKFKPNLVLEPVKGFLVSINLRK</sequence>
<evidence type="ECO:0000256" key="12">
    <source>
        <dbReference type="ARBA" id="ARBA00023033"/>
    </source>
</evidence>
<keyword evidence="10 15" id="KW-0560">Oxidoreductase</keyword>
<dbReference type="PRINTS" id="PR00463">
    <property type="entry name" value="EP450I"/>
</dbReference>
<evidence type="ECO:0000256" key="13">
    <source>
        <dbReference type="ARBA" id="ARBA00023136"/>
    </source>
</evidence>
<evidence type="ECO:0000256" key="11">
    <source>
        <dbReference type="ARBA" id="ARBA00023004"/>
    </source>
</evidence>
<evidence type="ECO:0000256" key="3">
    <source>
        <dbReference type="ARBA" id="ARBA00004174"/>
    </source>
</evidence>
<comment type="subcellular location">
    <subcellularLocation>
        <location evidence="4">Endoplasmic reticulum membrane</location>
        <topology evidence="4">Peripheral membrane protein</topology>
    </subcellularLocation>
    <subcellularLocation>
        <location evidence="3">Microsome membrane</location>
        <topology evidence="3">Peripheral membrane protein</topology>
    </subcellularLocation>
</comment>
<dbReference type="GO" id="GO:0016705">
    <property type="term" value="F:oxidoreductase activity, acting on paired donors, with incorporation or reduction of molecular oxygen"/>
    <property type="evidence" value="ECO:0007669"/>
    <property type="project" value="InterPro"/>
</dbReference>
<comment type="similarity">
    <text evidence="5 15">Belongs to the cytochrome P450 family.</text>
</comment>
<name>A0A5N4A0Q1_PHOPY</name>
<dbReference type="InterPro" id="IPR017972">
    <property type="entry name" value="Cyt_P450_CS"/>
</dbReference>
<dbReference type="InterPro" id="IPR001128">
    <property type="entry name" value="Cyt_P450"/>
</dbReference>
<proteinExistence type="inferred from homology"/>
<dbReference type="GO" id="GO:0004497">
    <property type="term" value="F:monooxygenase activity"/>
    <property type="evidence" value="ECO:0007669"/>
    <property type="project" value="UniProtKB-KW"/>
</dbReference>
<comment type="caution">
    <text evidence="17">The sequence shown here is derived from an EMBL/GenBank/DDBJ whole genome shotgun (WGS) entry which is preliminary data.</text>
</comment>
<dbReference type="PROSITE" id="PS00086">
    <property type="entry name" value="CYTOCHROME_P450"/>
    <property type="match status" value="1"/>
</dbReference>
<gene>
    <name evidence="17" type="ORF">PPYR_02705</name>
</gene>
<protein>
    <recommendedName>
        <fullName evidence="19">Cytochrome P450</fullName>
    </recommendedName>
</protein>
<evidence type="ECO:0000256" key="2">
    <source>
        <dbReference type="ARBA" id="ARBA00003690"/>
    </source>
</evidence>
<evidence type="ECO:0008006" key="19">
    <source>
        <dbReference type="Google" id="ProtNLM"/>
    </source>
</evidence>
<dbReference type="GO" id="GO:0005789">
    <property type="term" value="C:endoplasmic reticulum membrane"/>
    <property type="evidence" value="ECO:0007669"/>
    <property type="project" value="UniProtKB-SubCell"/>
</dbReference>
<keyword evidence="6 14" id="KW-0349">Heme</keyword>
<dbReference type="InterPro" id="IPR036396">
    <property type="entry name" value="Cyt_P450_sf"/>
</dbReference>
<evidence type="ECO:0000256" key="10">
    <source>
        <dbReference type="ARBA" id="ARBA00023002"/>
    </source>
</evidence>
<dbReference type="InterPro" id="IPR002401">
    <property type="entry name" value="Cyt_P450_E_grp-I"/>
</dbReference>
<dbReference type="EMBL" id="VVIM01000011">
    <property type="protein sequence ID" value="KAB0790905.1"/>
    <property type="molecule type" value="Genomic_DNA"/>
</dbReference>
<dbReference type="PANTHER" id="PTHR24291">
    <property type="entry name" value="CYTOCHROME P450 FAMILY 4"/>
    <property type="match status" value="1"/>
</dbReference>
<evidence type="ECO:0000313" key="18">
    <source>
        <dbReference type="Proteomes" id="UP000327044"/>
    </source>
</evidence>
<keyword evidence="12 15" id="KW-0503">Monooxygenase</keyword>
<evidence type="ECO:0000256" key="1">
    <source>
        <dbReference type="ARBA" id="ARBA00001971"/>
    </source>
</evidence>
<dbReference type="PANTHER" id="PTHR24291:SF189">
    <property type="entry name" value="CYTOCHROME P450 4C3-RELATED"/>
    <property type="match status" value="1"/>
</dbReference>
<dbReference type="SUPFAM" id="SSF48264">
    <property type="entry name" value="Cytochrome P450"/>
    <property type="match status" value="1"/>
</dbReference>
<evidence type="ECO:0000256" key="14">
    <source>
        <dbReference type="PIRSR" id="PIRSR602401-1"/>
    </source>
</evidence>
<evidence type="ECO:0000313" key="17">
    <source>
        <dbReference type="EMBL" id="KAB0790905.1"/>
    </source>
</evidence>
<keyword evidence="16" id="KW-1133">Transmembrane helix</keyword>
<organism evidence="17 18">
    <name type="scientific">Photinus pyralis</name>
    <name type="common">Common eastern firefly</name>
    <name type="synonym">Lampyris pyralis</name>
    <dbReference type="NCBI Taxonomy" id="7054"/>
    <lineage>
        <taxon>Eukaryota</taxon>
        <taxon>Metazoa</taxon>
        <taxon>Ecdysozoa</taxon>
        <taxon>Arthropoda</taxon>
        <taxon>Hexapoda</taxon>
        <taxon>Insecta</taxon>
        <taxon>Pterygota</taxon>
        <taxon>Neoptera</taxon>
        <taxon>Endopterygota</taxon>
        <taxon>Coleoptera</taxon>
        <taxon>Polyphaga</taxon>
        <taxon>Elateriformia</taxon>
        <taxon>Elateroidea</taxon>
        <taxon>Lampyridae</taxon>
        <taxon>Lampyrinae</taxon>
        <taxon>Photinus</taxon>
    </lineage>
</organism>
<accession>A0A5N4A0Q1</accession>
<evidence type="ECO:0000256" key="6">
    <source>
        <dbReference type="ARBA" id="ARBA00022617"/>
    </source>
</evidence>
<comment type="function">
    <text evidence="2">May be involved in the metabolism of insect hormones and in the breakdown of synthetic insecticides.</text>
</comment>
<keyword evidence="16" id="KW-0812">Transmembrane</keyword>